<evidence type="ECO:0000313" key="4">
    <source>
        <dbReference type="EMBL" id="SEW50869.1"/>
    </source>
</evidence>
<evidence type="ECO:0000259" key="3">
    <source>
        <dbReference type="Pfam" id="PF16344"/>
    </source>
</evidence>
<proteinExistence type="predicted"/>
<dbReference type="Gene3D" id="2.60.120.1440">
    <property type="match status" value="1"/>
</dbReference>
<dbReference type="FunFam" id="2.60.120.1440:FF:000001">
    <property type="entry name" value="Putative anti-sigma factor"/>
    <property type="match status" value="1"/>
</dbReference>
<dbReference type="InterPro" id="IPR006860">
    <property type="entry name" value="FecR"/>
</dbReference>
<dbReference type="OrthoDB" id="1523735at2"/>
<protein>
    <submittedName>
        <fullName evidence="4">Ferric-dicitrate binding protein FerR, regulates iron transport through sigma-19</fullName>
    </submittedName>
</protein>
<evidence type="ECO:0000259" key="2">
    <source>
        <dbReference type="Pfam" id="PF04773"/>
    </source>
</evidence>
<keyword evidence="1" id="KW-0812">Transmembrane</keyword>
<feature type="transmembrane region" description="Helical" evidence="1">
    <location>
        <begin position="91"/>
        <end position="111"/>
    </location>
</feature>
<keyword evidence="5" id="KW-1185">Reference proteome</keyword>
<dbReference type="PANTHER" id="PTHR30273:SF2">
    <property type="entry name" value="PROTEIN FECR"/>
    <property type="match status" value="1"/>
</dbReference>
<dbReference type="Pfam" id="PF04773">
    <property type="entry name" value="FecR"/>
    <property type="match status" value="1"/>
</dbReference>
<keyword evidence="1" id="KW-0472">Membrane</keyword>
<dbReference type="AlphaFoldDB" id="A0A1I0S688"/>
<feature type="domain" description="FecR protein" evidence="2">
    <location>
        <begin position="127"/>
        <end position="222"/>
    </location>
</feature>
<reference evidence="5" key="1">
    <citation type="submission" date="2016-10" db="EMBL/GenBank/DDBJ databases">
        <authorList>
            <person name="Varghese N."/>
            <person name="Submissions S."/>
        </authorList>
    </citation>
    <scope>NUCLEOTIDE SEQUENCE [LARGE SCALE GENOMIC DNA]</scope>
    <source>
        <strain evidence="5">DSM 3695</strain>
    </source>
</reference>
<sequence>MEQERIWLLMGRKVSGEATMGELRELEALLQKDPDLRYKSSVLSNWPQPANSAEWDHRTESALDKHLERMQEAFPQEELPVKKERRNFRKLVSLLSVLVVILGGYCIYLVINKYPQKDSSKTAMAAIYTRDGSRSRAQLPDGTEVWLNGGSRLTYNPDMNNLGAREVTLEGEAFFDVAKNATKPFSIHTSKMDIRVLGTSFNVKAYTQDNTTEATLITGAVEVTLNDGEEKSVKLLPNQKIILQHPTENQSLTQPNLVAGYKIENIHSNPQDSMVAETAWCDNYLVFDNDNFEDIALKMERWYGIKVHLSGNKLKNYHFTATFKNESFSEVLEALKVTTSFRCRIVSNEVFITQ</sequence>
<dbReference type="Pfam" id="PF16344">
    <property type="entry name" value="FecR_C"/>
    <property type="match status" value="1"/>
</dbReference>
<dbReference type="EMBL" id="FOJG01000002">
    <property type="protein sequence ID" value="SEW50869.1"/>
    <property type="molecule type" value="Genomic_DNA"/>
</dbReference>
<dbReference type="PIRSF" id="PIRSF018266">
    <property type="entry name" value="FecR"/>
    <property type="match status" value="1"/>
</dbReference>
<name>A0A1I0S688_9BACT</name>
<evidence type="ECO:0000313" key="5">
    <source>
        <dbReference type="Proteomes" id="UP000199310"/>
    </source>
</evidence>
<keyword evidence="1" id="KW-1133">Transmembrane helix</keyword>
<accession>A0A1I0S688</accession>
<dbReference type="GO" id="GO:0016989">
    <property type="term" value="F:sigma factor antagonist activity"/>
    <property type="evidence" value="ECO:0007669"/>
    <property type="project" value="TreeGrafter"/>
</dbReference>
<dbReference type="STRING" id="29529.SAMN04488122_3991"/>
<evidence type="ECO:0000256" key="1">
    <source>
        <dbReference type="SAM" id="Phobius"/>
    </source>
</evidence>
<organism evidence="4 5">
    <name type="scientific">Chitinophaga arvensicola</name>
    <dbReference type="NCBI Taxonomy" id="29529"/>
    <lineage>
        <taxon>Bacteria</taxon>
        <taxon>Pseudomonadati</taxon>
        <taxon>Bacteroidota</taxon>
        <taxon>Chitinophagia</taxon>
        <taxon>Chitinophagales</taxon>
        <taxon>Chitinophagaceae</taxon>
        <taxon>Chitinophaga</taxon>
    </lineage>
</organism>
<dbReference type="InterPro" id="IPR032508">
    <property type="entry name" value="FecR_C"/>
</dbReference>
<dbReference type="InterPro" id="IPR012373">
    <property type="entry name" value="Ferrdict_sens_TM"/>
</dbReference>
<dbReference type="Proteomes" id="UP000199310">
    <property type="component" value="Unassembled WGS sequence"/>
</dbReference>
<gene>
    <name evidence="4" type="ORF">SAMN04488122_3991</name>
</gene>
<feature type="domain" description="Protein FecR C-terminal" evidence="3">
    <location>
        <begin position="284"/>
        <end position="352"/>
    </location>
</feature>
<dbReference type="PANTHER" id="PTHR30273">
    <property type="entry name" value="PERIPLASMIC SIGNAL SENSOR AND SIGMA FACTOR ACTIVATOR FECR-RELATED"/>
    <property type="match status" value="1"/>
</dbReference>
<dbReference type="Gene3D" id="3.55.50.30">
    <property type="match status" value="1"/>
</dbReference>